<accession>A0A1Q9EE31</accession>
<evidence type="ECO:0000256" key="1">
    <source>
        <dbReference type="SAM" id="Phobius"/>
    </source>
</evidence>
<keyword evidence="3" id="KW-1185">Reference proteome</keyword>
<dbReference type="Proteomes" id="UP000186817">
    <property type="component" value="Unassembled WGS sequence"/>
</dbReference>
<evidence type="ECO:0000313" key="2">
    <source>
        <dbReference type="EMBL" id="OLQ05637.1"/>
    </source>
</evidence>
<dbReference type="OrthoDB" id="411644at2759"/>
<keyword evidence="1" id="KW-0812">Transmembrane</keyword>
<reference evidence="2 3" key="1">
    <citation type="submission" date="2016-02" db="EMBL/GenBank/DDBJ databases">
        <title>Genome analysis of coral dinoflagellate symbionts highlights evolutionary adaptations to a symbiotic lifestyle.</title>
        <authorList>
            <person name="Aranda M."/>
            <person name="Li Y."/>
            <person name="Liew Y.J."/>
            <person name="Baumgarten S."/>
            <person name="Simakov O."/>
            <person name="Wilson M."/>
            <person name="Piel J."/>
            <person name="Ashoor H."/>
            <person name="Bougouffa S."/>
            <person name="Bajic V.B."/>
            <person name="Ryu T."/>
            <person name="Ravasi T."/>
            <person name="Bayer T."/>
            <person name="Micklem G."/>
            <person name="Kim H."/>
            <person name="Bhak J."/>
            <person name="Lajeunesse T.C."/>
            <person name="Voolstra C.R."/>
        </authorList>
    </citation>
    <scope>NUCLEOTIDE SEQUENCE [LARGE SCALE GENOMIC DNA]</scope>
    <source>
        <strain evidence="2 3">CCMP2467</strain>
    </source>
</reference>
<comment type="caution">
    <text evidence="2">The sequence shown here is derived from an EMBL/GenBank/DDBJ whole genome shotgun (WGS) entry which is preliminary data.</text>
</comment>
<name>A0A1Q9EE31_SYMMI</name>
<sequence>MASLTESRAAFSARAAEVGLTNAEVTTLTGRGIDTLARIAFAAVGPGQNPSDAQVQALFGGAATTAGTVASTRRLIFEAHTLLIADLKGRVEKGEDASVGSMSHAERESRMARQKARITGLMHSGVEEPSYESYNLVYAMLQRDALVYIHPEKFTTRRQELSSQKPNKQVVLDGSGALNIKEKQTSLTCPTSGELELVQALRRRALAFDLVGVCTYDVMNRYHGALVQRMQDMPPPKYAKVSVHQVLRTDRAAFFHLAEQLRTIKRQADGSIPLDALLPHVLSDPAVFFFISFRLRCPKLRSPQSQPGMFLTTGEQSGSMRMRTRELLVRAVKAPKAVGAKVEEDVTKQKQVTSVSAVGFIISGLRRLGAKDSFGVQEAMVVYVHVTPPHKMFFADRSASPAVEQLVLFISRVCKLCDSAGILFSVLNPVRSPFWKLPTWVKAEASASLRRVEFDLCMHGGCRKQSLVLMSNVVPFDFLESRCDNRHTHEPWHSHVQPENVNEASPLGRNMADLLHDFMCHFGAVPEPCQLSDAAPSVVGARSLTGHQLKKRVPPLVPEFRQVVSVQGPCDVLANLSLTKSKLQAPWPVPSSCSAKPEVSSVPAGSKVIRTHFARGGAECDSAVEVSAESLLECLSKTKGTSPSRGEACSSSVCVAGGAFVHGSFAGVLQATKLHPQVVEQMCAFVRKIAPSLEFGAVTYNRDVFTAVHKDSHNEASSWNMVVLLKPCDGGGGGVWVEDASGDVCKNINGRDVRGKILDPSAGPVFFDARKWHETQRWTGHRHALIAYLPRNMEWLSAADFVNQALRSKHPCHLDNLLPDELKASIKANMSKDAADIARERTATMRWFISMSNGLVDAEREFHESFSEHRRKVLEGKRLLLFKAILEEAGHADSNLVHDMSTGFDLVGKLPESHVFDHRYRPALKTEEELRAGAPRSRAAVLAMVQSSGDPVIDDGVFAATQKELDLGYLEGPVDPEQLPSGATLTHRFGVIQGLDSAGNPKVRPIDNYKSSEVNSVVSQTEQAKVKKEMVSKAWDLKTAYKQRAQHALGALTEEPRTSPEQMRQSMQALLNLFEHGRPRANIVVFTDNEGVHGAFVRCKSASEELKCTSSRVQVSIGNVHAEVRESPLKMKETECPGHMQYSRLVSSMKEAPANYLAIQDALWEQGSGAVALLTDMAKAFERVNPGWLLHVLRRLLAPQWVCQYVVHLLYGRKSLHRIQGFLLPPLRMRQGLAMGRATSVILFCIAMDPLICYLHRVPRVRHLKAYMDDNSTVGAGVQWVEPAQDAFLSLHNAGFHVLEHSCFRGGRVTSGLSLLPSLPTARGLHYLAPSELEALAWENGHTECGAFSSFYRWCRAIQRVHPAEDSPRVQWFFVRIR</sequence>
<protein>
    <submittedName>
        <fullName evidence="2">Uncharacterized protein</fullName>
    </submittedName>
</protein>
<evidence type="ECO:0000313" key="3">
    <source>
        <dbReference type="Proteomes" id="UP000186817"/>
    </source>
</evidence>
<keyword evidence="1" id="KW-1133">Transmembrane helix</keyword>
<proteinExistence type="predicted"/>
<dbReference type="EMBL" id="LSRX01000179">
    <property type="protein sequence ID" value="OLQ05637.1"/>
    <property type="molecule type" value="Genomic_DNA"/>
</dbReference>
<organism evidence="2 3">
    <name type="scientific">Symbiodinium microadriaticum</name>
    <name type="common">Dinoflagellate</name>
    <name type="synonym">Zooxanthella microadriatica</name>
    <dbReference type="NCBI Taxonomy" id="2951"/>
    <lineage>
        <taxon>Eukaryota</taxon>
        <taxon>Sar</taxon>
        <taxon>Alveolata</taxon>
        <taxon>Dinophyceae</taxon>
        <taxon>Suessiales</taxon>
        <taxon>Symbiodiniaceae</taxon>
        <taxon>Symbiodinium</taxon>
    </lineage>
</organism>
<gene>
    <name evidence="2" type="ORF">AK812_SmicGene11170</name>
</gene>
<feature type="transmembrane region" description="Helical" evidence="1">
    <location>
        <begin position="1234"/>
        <end position="1255"/>
    </location>
</feature>
<keyword evidence="1" id="KW-0472">Membrane</keyword>